<dbReference type="Proteomes" id="UP000251937">
    <property type="component" value="Unassembled WGS sequence"/>
</dbReference>
<reference evidence="1 3" key="1">
    <citation type="submission" date="2017-02" db="EMBL/GenBank/DDBJ databases">
        <authorList>
            <person name="Varghese N."/>
            <person name="Submissions S."/>
        </authorList>
    </citation>
    <scope>NUCLEOTIDE SEQUENCE [LARGE SCALE GENOMIC DNA]</scope>
    <source>
        <strain evidence="1 3">DSM 16775</strain>
    </source>
</reference>
<evidence type="ECO:0000313" key="1">
    <source>
        <dbReference type="EMBL" id="SKC12679.1"/>
    </source>
</evidence>
<dbReference type="InterPro" id="IPR010921">
    <property type="entry name" value="Trp_repressor/repl_initiator"/>
</dbReference>
<name>A0AAX2ILJ6_9FLAO</name>
<comment type="caution">
    <text evidence="2">The sequence shown here is derived from an EMBL/GenBank/DDBJ whole genome shotgun (WGS) entry which is preliminary data.</text>
</comment>
<keyword evidence="3" id="KW-1185">Reference proteome</keyword>
<evidence type="ECO:0000313" key="2">
    <source>
        <dbReference type="EMBL" id="SQA90135.1"/>
    </source>
</evidence>
<organism evidence="2 4">
    <name type="scientific">Chryseobacterium balustinum</name>
    <dbReference type="NCBI Taxonomy" id="246"/>
    <lineage>
        <taxon>Bacteria</taxon>
        <taxon>Pseudomonadati</taxon>
        <taxon>Bacteroidota</taxon>
        <taxon>Flavobacteriia</taxon>
        <taxon>Flavobacteriales</taxon>
        <taxon>Weeksellaceae</taxon>
        <taxon>Chryseobacterium group</taxon>
        <taxon>Chryseobacterium</taxon>
    </lineage>
</organism>
<proteinExistence type="predicted"/>
<dbReference type="RefSeq" id="WP_079467212.1">
    <property type="nucleotide sequence ID" value="NZ_CP033934.1"/>
</dbReference>
<accession>A0AAX2ILJ6</accession>
<evidence type="ECO:0000313" key="4">
    <source>
        <dbReference type="Proteomes" id="UP000251937"/>
    </source>
</evidence>
<dbReference type="Proteomes" id="UP000190669">
    <property type="component" value="Unassembled WGS sequence"/>
</dbReference>
<dbReference type="SUPFAM" id="SSF48295">
    <property type="entry name" value="TrpR-like"/>
    <property type="match status" value="1"/>
</dbReference>
<dbReference type="GO" id="GO:0043565">
    <property type="term" value="F:sequence-specific DNA binding"/>
    <property type="evidence" value="ECO:0007669"/>
    <property type="project" value="InterPro"/>
</dbReference>
<evidence type="ECO:0008006" key="5">
    <source>
        <dbReference type="Google" id="ProtNLM"/>
    </source>
</evidence>
<dbReference type="KEGG" id="cbp:EB354_11175"/>
<gene>
    <name evidence="2" type="ORF">NCTC11212_02347</name>
    <name evidence="1" type="ORF">SAMN05421800_1413</name>
</gene>
<sequence>MNNTPYYKNIFNDILDSKYPEKKSICQKLLDKENLTHLDVITLNKLIFGDRRSTEDDKFNQQHKFYSESAIIQMLKYQYDNKLSNSQLARHFKLSRNTVARWKKHFTINIK</sequence>
<reference evidence="2 4" key="2">
    <citation type="submission" date="2018-06" db="EMBL/GenBank/DDBJ databases">
        <authorList>
            <consortium name="Pathogen Informatics"/>
            <person name="Doyle S."/>
        </authorList>
    </citation>
    <scope>NUCLEOTIDE SEQUENCE [LARGE SCALE GENOMIC DNA]</scope>
    <source>
        <strain evidence="2 4">NCTC11212</strain>
    </source>
</reference>
<dbReference type="EMBL" id="FUZE01000041">
    <property type="protein sequence ID" value="SKC12679.1"/>
    <property type="molecule type" value="Genomic_DNA"/>
</dbReference>
<dbReference type="EMBL" id="UAVR01000011">
    <property type="protein sequence ID" value="SQA90135.1"/>
    <property type="molecule type" value="Genomic_DNA"/>
</dbReference>
<evidence type="ECO:0000313" key="3">
    <source>
        <dbReference type="Proteomes" id="UP000190669"/>
    </source>
</evidence>
<protein>
    <recommendedName>
        <fullName evidence="5">Helix-turn-helix domain-containing protein</fullName>
    </recommendedName>
</protein>
<dbReference type="AlphaFoldDB" id="A0AAX2ILJ6"/>